<feature type="signal peptide" evidence="1">
    <location>
        <begin position="1"/>
        <end position="18"/>
    </location>
</feature>
<keyword evidence="2" id="KW-0378">Hydrolase</keyword>
<dbReference type="GO" id="GO:0016787">
    <property type="term" value="F:hydrolase activity"/>
    <property type="evidence" value="ECO:0007669"/>
    <property type="project" value="UniProtKB-KW"/>
</dbReference>
<gene>
    <name evidence="2" type="ORF">LK996_12150</name>
</gene>
<dbReference type="RefSeq" id="WP_230527629.1">
    <property type="nucleotide sequence ID" value="NZ_JAJGAK010000003.1"/>
</dbReference>
<dbReference type="InterPro" id="IPR029058">
    <property type="entry name" value="AB_hydrolase_fold"/>
</dbReference>
<dbReference type="Gene3D" id="3.40.50.1820">
    <property type="entry name" value="alpha/beta hydrolase"/>
    <property type="match status" value="1"/>
</dbReference>
<keyword evidence="3" id="KW-1185">Reference proteome</keyword>
<dbReference type="EMBL" id="JAJGAK010000003">
    <property type="protein sequence ID" value="MCC8363825.1"/>
    <property type="molecule type" value="Genomic_DNA"/>
</dbReference>
<reference evidence="2" key="1">
    <citation type="submission" date="2021-10" db="EMBL/GenBank/DDBJ databases">
        <authorList>
            <person name="Lyu M."/>
            <person name="Wang X."/>
            <person name="Meng X."/>
            <person name="Xu K."/>
        </authorList>
    </citation>
    <scope>NUCLEOTIDE SEQUENCE</scope>
    <source>
        <strain evidence="2">A6</strain>
    </source>
</reference>
<evidence type="ECO:0000313" key="3">
    <source>
        <dbReference type="Proteomes" id="UP001165293"/>
    </source>
</evidence>
<evidence type="ECO:0000256" key="1">
    <source>
        <dbReference type="SAM" id="SignalP"/>
    </source>
</evidence>
<accession>A0ABS8JK07</accession>
<protein>
    <submittedName>
        <fullName evidence="2">Alpha/beta hydrolase</fullName>
    </submittedName>
</protein>
<comment type="caution">
    <text evidence="2">The sequence shown here is derived from an EMBL/GenBank/DDBJ whole genome shotgun (WGS) entry which is preliminary data.</text>
</comment>
<dbReference type="SUPFAM" id="SSF53474">
    <property type="entry name" value="alpha/beta-Hydrolases"/>
    <property type="match status" value="1"/>
</dbReference>
<evidence type="ECO:0000313" key="2">
    <source>
        <dbReference type="EMBL" id="MCC8363825.1"/>
    </source>
</evidence>
<sequence>MLKALLLALTLFASTSHAAEIITAPPDKPDPAKTYVFYLHGKIIEEKGPRPTDARFGLYDYPAVLETLASRGAVVISAQRPKDTDMAAYAGAVVGQIEHLIELGVPENHIVVVGFSKGGGIAARVSSFLRRRDVRFVLLAACWDAKQSPLRLAGRVLSIREASDTLVTESCRTFAEQAEKPASFDELVIDTGRSHGAFYLPREEWTKPTLEFIHTGRNDPAIGHK</sequence>
<proteinExistence type="predicted"/>
<feature type="chain" id="PRO_5047528596" evidence="1">
    <location>
        <begin position="19"/>
        <end position="225"/>
    </location>
</feature>
<organism evidence="2 3">
    <name type="scientific">Noviluteimonas lactosilytica</name>
    <dbReference type="NCBI Taxonomy" id="2888523"/>
    <lineage>
        <taxon>Bacteria</taxon>
        <taxon>Pseudomonadati</taxon>
        <taxon>Pseudomonadota</taxon>
        <taxon>Gammaproteobacteria</taxon>
        <taxon>Lysobacterales</taxon>
        <taxon>Lysobacteraceae</taxon>
        <taxon>Noviluteimonas</taxon>
    </lineage>
</organism>
<name>A0ABS8JK07_9GAMM</name>
<dbReference type="Proteomes" id="UP001165293">
    <property type="component" value="Unassembled WGS sequence"/>
</dbReference>
<keyword evidence="1" id="KW-0732">Signal</keyword>